<dbReference type="Pfam" id="PF13241">
    <property type="entry name" value="NAD_binding_7"/>
    <property type="match status" value="1"/>
</dbReference>
<dbReference type="InterPro" id="IPR036291">
    <property type="entry name" value="NAD(P)-bd_dom_sf"/>
</dbReference>
<dbReference type="NCBIfam" id="TIGR01470">
    <property type="entry name" value="cysG_Nterm"/>
    <property type="match status" value="1"/>
</dbReference>
<evidence type="ECO:0000313" key="9">
    <source>
        <dbReference type="Proteomes" id="UP001235343"/>
    </source>
</evidence>
<gene>
    <name evidence="8" type="ORF">QQS35_17520</name>
</gene>
<dbReference type="RefSeq" id="WP_285933524.1">
    <property type="nucleotide sequence ID" value="NZ_JASTZU010000058.1"/>
</dbReference>
<dbReference type="PANTHER" id="PTHR35330">
    <property type="entry name" value="SIROHEME BIOSYNTHESIS PROTEIN MET8"/>
    <property type="match status" value="1"/>
</dbReference>
<feature type="domain" description="Siroheme synthase central" evidence="7">
    <location>
        <begin position="118"/>
        <end position="143"/>
    </location>
</feature>
<dbReference type="Gene3D" id="3.40.50.720">
    <property type="entry name" value="NAD(P)-binding Rossmann-like Domain"/>
    <property type="match status" value="1"/>
</dbReference>
<evidence type="ECO:0000259" key="7">
    <source>
        <dbReference type="Pfam" id="PF14824"/>
    </source>
</evidence>
<comment type="caution">
    <text evidence="8">The sequence shown here is derived from an EMBL/GenBank/DDBJ whole genome shotgun (WGS) entry which is preliminary data.</text>
</comment>
<evidence type="ECO:0000256" key="1">
    <source>
        <dbReference type="ARBA" id="ARBA00005010"/>
    </source>
</evidence>
<evidence type="ECO:0000256" key="3">
    <source>
        <dbReference type="ARBA" id="ARBA00023002"/>
    </source>
</evidence>
<dbReference type="PANTHER" id="PTHR35330:SF1">
    <property type="entry name" value="SIROHEME BIOSYNTHESIS PROTEIN MET8"/>
    <property type="match status" value="1"/>
</dbReference>
<dbReference type="Pfam" id="PF14824">
    <property type="entry name" value="Sirohm_synth_M"/>
    <property type="match status" value="1"/>
</dbReference>
<dbReference type="EC" id="1.3.1.76" evidence="2"/>
<dbReference type="SUPFAM" id="SSF51735">
    <property type="entry name" value="NAD(P)-binding Rossmann-fold domains"/>
    <property type="match status" value="1"/>
</dbReference>
<organism evidence="8 9">
    <name type="scientific">Aquibacillus rhizosphaerae</name>
    <dbReference type="NCBI Taxonomy" id="3051431"/>
    <lineage>
        <taxon>Bacteria</taxon>
        <taxon>Bacillati</taxon>
        <taxon>Bacillota</taxon>
        <taxon>Bacilli</taxon>
        <taxon>Bacillales</taxon>
        <taxon>Bacillaceae</taxon>
        <taxon>Aquibacillus</taxon>
    </lineage>
</organism>
<evidence type="ECO:0000256" key="2">
    <source>
        <dbReference type="ARBA" id="ARBA00012400"/>
    </source>
</evidence>
<sequence>MTSIPLMVDLKEKRVIVVGGGKVAQRRISTIINTGASIVVISPHITPVINEWYQQDKIEWLEKEFSVGDLDDAFLTIIATNNSTINKMATESAPKQTLINAVEDAELGNTKFPIHLKRGRLSIAISTGGASPILAKKIKHQLNQTYDERYESYLDFLFEARSLIKQTSLPIHKKKELLQKLVSDDFLTYEEQQHELLALKKEINN</sequence>
<dbReference type="InterPro" id="IPR028281">
    <property type="entry name" value="Sirohaem_synthase_central"/>
</dbReference>
<dbReference type="InterPro" id="IPR042518">
    <property type="entry name" value="SirC_C"/>
</dbReference>
<dbReference type="NCBIfam" id="NF005222">
    <property type="entry name" value="PRK06718.1"/>
    <property type="match status" value="1"/>
</dbReference>
<dbReference type="InterPro" id="IPR028161">
    <property type="entry name" value="Met8-like"/>
</dbReference>
<dbReference type="Pfam" id="PF22440">
    <property type="entry name" value="SirC_C"/>
    <property type="match status" value="1"/>
</dbReference>
<evidence type="ECO:0000256" key="6">
    <source>
        <dbReference type="ARBA" id="ARBA00047561"/>
    </source>
</evidence>
<comment type="catalytic activity">
    <reaction evidence="6">
        <text>precorrin-2 + NAD(+) = sirohydrochlorin + NADH + 2 H(+)</text>
        <dbReference type="Rhea" id="RHEA:15613"/>
        <dbReference type="ChEBI" id="CHEBI:15378"/>
        <dbReference type="ChEBI" id="CHEBI:57540"/>
        <dbReference type="ChEBI" id="CHEBI:57945"/>
        <dbReference type="ChEBI" id="CHEBI:58351"/>
        <dbReference type="ChEBI" id="CHEBI:58827"/>
        <dbReference type="EC" id="1.3.1.76"/>
    </reaction>
</comment>
<evidence type="ECO:0000256" key="4">
    <source>
        <dbReference type="ARBA" id="ARBA00023027"/>
    </source>
</evidence>
<protein>
    <recommendedName>
        <fullName evidence="2">precorrin-2 dehydrogenase</fullName>
        <ecNumber evidence="2">1.3.1.76</ecNumber>
    </recommendedName>
</protein>
<dbReference type="Proteomes" id="UP001235343">
    <property type="component" value="Unassembled WGS sequence"/>
</dbReference>
<evidence type="ECO:0000256" key="5">
    <source>
        <dbReference type="ARBA" id="ARBA00023244"/>
    </source>
</evidence>
<dbReference type="EMBL" id="JASTZU010000058">
    <property type="protein sequence ID" value="MDL4842241.1"/>
    <property type="molecule type" value="Genomic_DNA"/>
</dbReference>
<dbReference type="InterPro" id="IPR006367">
    <property type="entry name" value="Sirohaem_synthase_N"/>
</dbReference>
<dbReference type="Gene3D" id="1.10.8.610">
    <property type="entry name" value="SirC, precorrin-2 dehydrogenase, C-terminal helical domain-like"/>
    <property type="match status" value="1"/>
</dbReference>
<keyword evidence="3" id="KW-0560">Oxidoreductase</keyword>
<keyword evidence="9" id="KW-1185">Reference proteome</keyword>
<dbReference type="SUPFAM" id="SSF75615">
    <property type="entry name" value="Siroheme synthase middle domains-like"/>
    <property type="match status" value="1"/>
</dbReference>
<comment type="pathway">
    <text evidence="1">Porphyrin-containing compound metabolism; siroheme biosynthesis; sirohydrochlorin from precorrin-2: step 1/1.</text>
</comment>
<accession>A0ABT7LCF7</accession>
<name>A0ABT7LCF7_9BACI</name>
<proteinExistence type="predicted"/>
<reference evidence="8 9" key="1">
    <citation type="submission" date="2023-06" db="EMBL/GenBank/DDBJ databases">
        <title>Aquibacillus rhizosphaerae LR5S19.</title>
        <authorList>
            <person name="Sun J.-Q."/>
        </authorList>
    </citation>
    <scope>NUCLEOTIDE SEQUENCE [LARGE SCALE GENOMIC DNA]</scope>
    <source>
        <strain evidence="8 9">LR5S19</strain>
    </source>
</reference>
<keyword evidence="5" id="KW-0627">Porphyrin biosynthesis</keyword>
<evidence type="ECO:0000313" key="8">
    <source>
        <dbReference type="EMBL" id="MDL4842241.1"/>
    </source>
</evidence>
<keyword evidence="4" id="KW-0520">NAD</keyword>